<proteinExistence type="predicted"/>
<accession>A0ABN8DBJ7</accession>
<evidence type="ECO:0008006" key="3">
    <source>
        <dbReference type="Google" id="ProtNLM"/>
    </source>
</evidence>
<keyword evidence="2" id="KW-1185">Reference proteome</keyword>
<organism evidence="1 2">
    <name type="scientific">Peronospora belbahrii</name>
    <dbReference type="NCBI Taxonomy" id="622444"/>
    <lineage>
        <taxon>Eukaryota</taxon>
        <taxon>Sar</taxon>
        <taxon>Stramenopiles</taxon>
        <taxon>Oomycota</taxon>
        <taxon>Peronosporomycetes</taxon>
        <taxon>Peronosporales</taxon>
        <taxon>Peronosporaceae</taxon>
        <taxon>Peronospora</taxon>
    </lineage>
</organism>
<name>A0ABN8DBJ7_9STRA</name>
<evidence type="ECO:0000313" key="1">
    <source>
        <dbReference type="EMBL" id="CAH0522619.1"/>
    </source>
</evidence>
<gene>
    <name evidence="1" type="ORF">PBS001_LOCUS9044</name>
</gene>
<dbReference type="Proteomes" id="UP001158986">
    <property type="component" value="Unassembled WGS sequence"/>
</dbReference>
<evidence type="ECO:0000313" key="2">
    <source>
        <dbReference type="Proteomes" id="UP001158986"/>
    </source>
</evidence>
<protein>
    <recommendedName>
        <fullName evidence="3">Secreted protein</fullName>
    </recommendedName>
</protein>
<comment type="caution">
    <text evidence="1">The sequence shown here is derived from an EMBL/GenBank/DDBJ whole genome shotgun (WGS) entry which is preliminary data.</text>
</comment>
<reference evidence="1 2" key="1">
    <citation type="submission" date="2021-11" db="EMBL/GenBank/DDBJ databases">
        <authorList>
            <person name="Islam A."/>
            <person name="Islam S."/>
            <person name="Flora M.S."/>
            <person name="Rahman M."/>
            <person name="Ziaur R.M."/>
            <person name="Epstein J.H."/>
            <person name="Hassan M."/>
            <person name="Klassen M."/>
            <person name="Woodard K."/>
            <person name="Webb A."/>
            <person name="Webby R.J."/>
            <person name="El Zowalaty M.E."/>
        </authorList>
    </citation>
    <scope>NUCLEOTIDE SEQUENCE [LARGE SCALE GENOMIC DNA]</scope>
    <source>
        <strain evidence="1">Pbs1</strain>
    </source>
</reference>
<sequence length="125" mass="14067">MIASSTTTCQRFITLTLLASPWTYLSPVQTAFLSLLTHCHLLSCDLKNCCSSLQRCNTLCQYSEEMILSSFHRQKTEHHACSFLVLRRCNESAITLEILAELFNISCLGVHFGLATSKVNHSLRL</sequence>
<dbReference type="EMBL" id="CAKLCB010000392">
    <property type="protein sequence ID" value="CAH0522619.1"/>
    <property type="molecule type" value="Genomic_DNA"/>
</dbReference>